<reference evidence="12 13" key="1">
    <citation type="submission" date="2019-09" db="EMBL/GenBank/DDBJ databases">
        <title>Genome sequence of Adhaeribacter sp. M2.</title>
        <authorList>
            <person name="Srinivasan S."/>
        </authorList>
    </citation>
    <scope>NUCLEOTIDE SEQUENCE [LARGE SCALE GENOMIC DNA]</scope>
    <source>
        <strain evidence="12 13">M2</strain>
    </source>
</reference>
<keyword evidence="9" id="KW-0732">Signal</keyword>
<keyword evidence="3 7" id="KW-1134">Transmembrane beta strand</keyword>
<evidence type="ECO:0000259" key="11">
    <source>
        <dbReference type="Pfam" id="PF14905"/>
    </source>
</evidence>
<keyword evidence="6 7" id="KW-0998">Cell outer membrane</keyword>
<dbReference type="Pfam" id="PF13620">
    <property type="entry name" value="CarboxypepD_reg"/>
    <property type="match status" value="1"/>
</dbReference>
<evidence type="ECO:0000256" key="4">
    <source>
        <dbReference type="ARBA" id="ARBA00022692"/>
    </source>
</evidence>
<evidence type="ECO:0000256" key="9">
    <source>
        <dbReference type="SAM" id="SignalP"/>
    </source>
</evidence>
<keyword evidence="5 7" id="KW-0472">Membrane</keyword>
<dbReference type="SUPFAM" id="SSF56935">
    <property type="entry name" value="Porins"/>
    <property type="match status" value="1"/>
</dbReference>
<feature type="signal peptide" evidence="9">
    <location>
        <begin position="1"/>
        <end position="24"/>
    </location>
</feature>
<gene>
    <name evidence="12" type="ORF">F0P94_01230</name>
</gene>
<dbReference type="InterPro" id="IPR039426">
    <property type="entry name" value="TonB-dep_rcpt-like"/>
</dbReference>
<evidence type="ECO:0000259" key="10">
    <source>
        <dbReference type="Pfam" id="PF07715"/>
    </source>
</evidence>
<evidence type="ECO:0000256" key="6">
    <source>
        <dbReference type="ARBA" id="ARBA00023237"/>
    </source>
</evidence>
<dbReference type="InterPro" id="IPR008969">
    <property type="entry name" value="CarboxyPept-like_regulatory"/>
</dbReference>
<name>A0A5N1J4T5_9BACT</name>
<dbReference type="Gene3D" id="2.170.130.10">
    <property type="entry name" value="TonB-dependent receptor, plug domain"/>
    <property type="match status" value="1"/>
</dbReference>
<feature type="region of interest" description="Disordered" evidence="8">
    <location>
        <begin position="295"/>
        <end position="317"/>
    </location>
</feature>
<dbReference type="InterPro" id="IPR012910">
    <property type="entry name" value="Plug_dom"/>
</dbReference>
<dbReference type="InterPro" id="IPR036942">
    <property type="entry name" value="Beta-barrel_TonB_sf"/>
</dbReference>
<comment type="similarity">
    <text evidence="7">Belongs to the TonB-dependent receptor family.</text>
</comment>
<evidence type="ECO:0000256" key="1">
    <source>
        <dbReference type="ARBA" id="ARBA00004571"/>
    </source>
</evidence>
<comment type="caution">
    <text evidence="12">The sequence shown here is derived from an EMBL/GenBank/DDBJ whole genome shotgun (WGS) entry which is preliminary data.</text>
</comment>
<dbReference type="RefSeq" id="WP_150901880.1">
    <property type="nucleotide sequence ID" value="NZ_VTWT01000001.1"/>
</dbReference>
<evidence type="ECO:0000256" key="7">
    <source>
        <dbReference type="PROSITE-ProRule" id="PRU01360"/>
    </source>
</evidence>
<keyword evidence="13" id="KW-1185">Reference proteome</keyword>
<dbReference type="AlphaFoldDB" id="A0A5N1J4T5"/>
<dbReference type="GO" id="GO:0009279">
    <property type="term" value="C:cell outer membrane"/>
    <property type="evidence" value="ECO:0007669"/>
    <property type="project" value="UniProtKB-SubCell"/>
</dbReference>
<evidence type="ECO:0000256" key="3">
    <source>
        <dbReference type="ARBA" id="ARBA00022452"/>
    </source>
</evidence>
<keyword evidence="2 7" id="KW-0813">Transport</keyword>
<dbReference type="InterPro" id="IPR041700">
    <property type="entry name" value="OMP_b-brl_3"/>
</dbReference>
<sequence length="816" mass="90997">MKKIKLILCLFSCLGIAFTGFAQSSTPQTGSLKGKIQESGTREPVSFATVALLTLPDSAAAGGVSADEQGNFIFPKLPYGKYILKISMVGYATKRIPNLQLSENKPALDLGTIQMLSNTKTLSGVEIVGQKNLVEYGLDKQVLNVAKDLSSVGGTASDALKNAPSVAVDIDGNVSVRGSSNITVLVDGKNTGQSAQTILSQTPASAIERIEVITNPSAKYDAEGMGGIINIILKKDGKKGLNGNAALNLGTYDNHNASLNLNYRYKKFNFFTGYDGMQNSRRGIYELDRSTTYQASGSTTESTTYLEQRQKGRRQSQTHIPKLGFDYNFSEKESITLSAKLFGNSWNERETVNNFLQNDTRPEDISYTRLGNTENGIDVIDYAFSYRRAFALKGQEVTASAVYTTINGHFDRFYHQFNTDANWNNVGGDSRENFLQEFNVKPFFAQADYVHPIGEKGKVETGAKRSQRVLNTEFRGEEFDYDKNEFVLNELTSNKFGYSEFVNAGYVNYGNTWKKLSYQVGVRAEQTEIIVTDKGNDKKYRNPYFNLFPSAFLSQEINENLKLQLNYSRRINRPNYEALNPFVNYSDPLNIWYGNPFLKPEYIDSYEGSYLKFWNSGSLTATGFYRQVHNVIQQVRQVVNADVANNTYVNLNDGSSYGLEMSGSQALAKWFKLSGNASAFNYKVSGTPLGVEANSSKFSWLGRLNANVTLPKNISAQVSVNYRSPQALAQGTRAAIYNTDFSIKKDVLNKKGSVTFRVSDIFNTLKWDTNIKGKGLVYDLHMKRQTRIATLGFAYRFGEQEKRRRTEAGNSLEGMF</sequence>
<dbReference type="EMBL" id="VTWT01000001">
    <property type="protein sequence ID" value="KAA9345737.1"/>
    <property type="molecule type" value="Genomic_DNA"/>
</dbReference>
<keyword evidence="4 7" id="KW-0812">Transmembrane</keyword>
<dbReference type="PANTHER" id="PTHR40980:SF4">
    <property type="entry name" value="TONB-DEPENDENT RECEPTOR-LIKE BETA-BARREL DOMAIN-CONTAINING PROTEIN"/>
    <property type="match status" value="1"/>
</dbReference>
<evidence type="ECO:0000256" key="2">
    <source>
        <dbReference type="ARBA" id="ARBA00022448"/>
    </source>
</evidence>
<dbReference type="Proteomes" id="UP000326570">
    <property type="component" value="Unassembled WGS sequence"/>
</dbReference>
<evidence type="ECO:0000313" key="12">
    <source>
        <dbReference type="EMBL" id="KAA9345737.1"/>
    </source>
</evidence>
<dbReference type="Gene3D" id="2.40.170.20">
    <property type="entry name" value="TonB-dependent receptor, beta-barrel domain"/>
    <property type="match status" value="1"/>
</dbReference>
<dbReference type="PROSITE" id="PS52016">
    <property type="entry name" value="TONB_DEPENDENT_REC_3"/>
    <property type="match status" value="1"/>
</dbReference>
<dbReference type="Gene3D" id="2.60.40.1120">
    <property type="entry name" value="Carboxypeptidase-like, regulatory domain"/>
    <property type="match status" value="1"/>
</dbReference>
<feature type="compositionally biased region" description="Polar residues" evidence="8">
    <location>
        <begin position="295"/>
        <end position="307"/>
    </location>
</feature>
<proteinExistence type="inferred from homology"/>
<keyword evidence="12" id="KW-0675">Receptor</keyword>
<dbReference type="Pfam" id="PF14905">
    <property type="entry name" value="OMP_b-brl_3"/>
    <property type="match status" value="1"/>
</dbReference>
<dbReference type="InterPro" id="IPR037066">
    <property type="entry name" value="Plug_dom_sf"/>
</dbReference>
<evidence type="ECO:0000313" key="13">
    <source>
        <dbReference type="Proteomes" id="UP000326570"/>
    </source>
</evidence>
<evidence type="ECO:0000256" key="5">
    <source>
        <dbReference type="ARBA" id="ARBA00023136"/>
    </source>
</evidence>
<feature type="chain" id="PRO_5024834101" evidence="9">
    <location>
        <begin position="25"/>
        <end position="816"/>
    </location>
</feature>
<comment type="subcellular location">
    <subcellularLocation>
        <location evidence="1 7">Cell outer membrane</location>
        <topology evidence="1 7">Multi-pass membrane protein</topology>
    </subcellularLocation>
</comment>
<feature type="domain" description="Outer membrane protein beta-barrel" evidence="11">
    <location>
        <begin position="390"/>
        <end position="795"/>
    </location>
</feature>
<dbReference type="Pfam" id="PF07715">
    <property type="entry name" value="Plug"/>
    <property type="match status" value="1"/>
</dbReference>
<feature type="domain" description="TonB-dependent receptor plug" evidence="10">
    <location>
        <begin position="154"/>
        <end position="228"/>
    </location>
</feature>
<evidence type="ECO:0000256" key="8">
    <source>
        <dbReference type="SAM" id="MobiDB-lite"/>
    </source>
</evidence>
<protein>
    <submittedName>
        <fullName evidence="12">TonB-dependent receptor</fullName>
    </submittedName>
</protein>
<organism evidence="12 13">
    <name type="scientific">Adhaeribacter soli</name>
    <dbReference type="NCBI Taxonomy" id="2607655"/>
    <lineage>
        <taxon>Bacteria</taxon>
        <taxon>Pseudomonadati</taxon>
        <taxon>Bacteroidota</taxon>
        <taxon>Cytophagia</taxon>
        <taxon>Cytophagales</taxon>
        <taxon>Hymenobacteraceae</taxon>
        <taxon>Adhaeribacter</taxon>
    </lineage>
</organism>
<accession>A0A5N1J4T5</accession>
<dbReference type="PANTHER" id="PTHR40980">
    <property type="entry name" value="PLUG DOMAIN-CONTAINING PROTEIN"/>
    <property type="match status" value="1"/>
</dbReference>
<dbReference type="SUPFAM" id="SSF49464">
    <property type="entry name" value="Carboxypeptidase regulatory domain-like"/>
    <property type="match status" value="1"/>
</dbReference>